<accession>A0A1Z4JAN5</accession>
<keyword evidence="2" id="KW-1185">Reference proteome</keyword>
<dbReference type="AlphaFoldDB" id="A0A1Z4JAN5"/>
<evidence type="ECO:0000313" key="1">
    <source>
        <dbReference type="EMBL" id="BAY53839.1"/>
    </source>
</evidence>
<dbReference type="Proteomes" id="UP000217895">
    <property type="component" value="Chromosome"/>
</dbReference>
<dbReference type="EMBL" id="AP018203">
    <property type="protein sequence ID" value="BAY53839.1"/>
    <property type="molecule type" value="Genomic_DNA"/>
</dbReference>
<organism evidence="1 2">
    <name type="scientific">Leptolyngbya boryana NIES-2135</name>
    <dbReference type="NCBI Taxonomy" id="1973484"/>
    <lineage>
        <taxon>Bacteria</taxon>
        <taxon>Bacillati</taxon>
        <taxon>Cyanobacteriota</taxon>
        <taxon>Cyanophyceae</taxon>
        <taxon>Leptolyngbyales</taxon>
        <taxon>Leptolyngbyaceae</taxon>
        <taxon>Leptolyngbya group</taxon>
        <taxon>Leptolyngbya</taxon>
    </lineage>
</organism>
<name>A0A1Z4JAN5_LEPBY</name>
<proteinExistence type="predicted"/>
<reference evidence="1 2" key="1">
    <citation type="submission" date="2017-06" db="EMBL/GenBank/DDBJ databases">
        <title>Genome sequencing of cyanobaciteial culture collection at National Institute for Environmental Studies (NIES).</title>
        <authorList>
            <person name="Hirose Y."/>
            <person name="Shimura Y."/>
            <person name="Fujisawa T."/>
            <person name="Nakamura Y."/>
            <person name="Kawachi M."/>
        </authorList>
    </citation>
    <scope>NUCLEOTIDE SEQUENCE [LARGE SCALE GENOMIC DNA]</scope>
    <source>
        <strain evidence="1 2">NIES-2135</strain>
    </source>
</reference>
<dbReference type="InterPro" id="IPR025324">
    <property type="entry name" value="DUF4230"/>
</dbReference>
<gene>
    <name evidence="1" type="ORF">NIES2135_06510</name>
</gene>
<sequence>MRRKNRQKREGSSVFKNLSLMLAGSGLLLGVVLLVGFARSGNQFFDHLRSLIASNSPEPKVETRSVVIQQVRQASELTTAVFTMEAVVPTQQDAAIAGVVIGTTKLLYIARGEVRAGVDLSTLKPDNVQIVGDTIRLQLPAPKILDKKIDVTRSSVYDYNRGPLGLGPDVAPNLQKLAQDEALKKIQLAACSDGILDKANDRAKLVVTSLIRVSGIKDVIVEPQPGNPQQCLAS</sequence>
<evidence type="ECO:0000313" key="2">
    <source>
        <dbReference type="Proteomes" id="UP000217895"/>
    </source>
</evidence>
<protein>
    <recommendedName>
        <fullName evidence="3">DUF4230 domain-containing protein</fullName>
    </recommendedName>
</protein>
<evidence type="ECO:0008006" key="3">
    <source>
        <dbReference type="Google" id="ProtNLM"/>
    </source>
</evidence>
<dbReference type="Pfam" id="PF14014">
    <property type="entry name" value="DUF4230"/>
    <property type="match status" value="1"/>
</dbReference>